<dbReference type="AlphaFoldDB" id="A0AAJ5XB90"/>
<gene>
    <name evidence="1" type="ORF">P0Y56_08330</name>
</gene>
<dbReference type="KEGG" id="acob:P0Y56_08330"/>
<dbReference type="Proteomes" id="UP001218362">
    <property type="component" value="Chromosome"/>
</dbReference>
<protein>
    <submittedName>
        <fullName evidence="1">Uncharacterized protein</fullName>
    </submittedName>
</protein>
<sequence>MATVLLASGAGAEAEAEGGRTDPAAAPVVAPGFHAARTPWGDPDLRGTWPLQNIWDAGIPLEREEEQGTRAWLTDAEFAGRLAEAEKSDAAYSVELRGGGTAGLADWLRRSALRRRSSLVVDPANGQLPPLTPRGQELYAKGRSTWQTGAATDWISDLDPFERCITRGFPAVMLPQPYNNGIRLFQAPGYVVLQLETFGARVIPLGRAGHWPIRCAHGTATAAAIGRATRW</sequence>
<dbReference type="EMBL" id="CP119316">
    <property type="protein sequence ID" value="WEK48287.1"/>
    <property type="molecule type" value="Genomic_DNA"/>
</dbReference>
<organism evidence="1 2">
    <name type="scientific">Candidatus Andeanibacterium colombiense</name>
    <dbReference type="NCBI Taxonomy" id="3121345"/>
    <lineage>
        <taxon>Bacteria</taxon>
        <taxon>Pseudomonadati</taxon>
        <taxon>Pseudomonadota</taxon>
        <taxon>Alphaproteobacteria</taxon>
        <taxon>Sphingomonadales</taxon>
        <taxon>Sphingomonadaceae</taxon>
        <taxon>Candidatus Andeanibacterium</taxon>
    </lineage>
</organism>
<reference evidence="1" key="1">
    <citation type="submission" date="2023-03" db="EMBL/GenBank/DDBJ databases">
        <title>Andean soil-derived lignocellulolytic bacterial consortium as a source of novel taxa and putative plastic-active enzymes.</title>
        <authorList>
            <person name="Diaz-Garcia L."/>
            <person name="Chuvochina M."/>
            <person name="Feuerriegel G."/>
            <person name="Bunk B."/>
            <person name="Sproer C."/>
            <person name="Streit W.R."/>
            <person name="Rodriguez L.M."/>
            <person name="Overmann J."/>
            <person name="Jimenez D.J."/>
        </authorList>
    </citation>
    <scope>NUCLEOTIDE SEQUENCE</scope>
    <source>
        <strain evidence="1">MAG 26</strain>
    </source>
</reference>
<evidence type="ECO:0000313" key="2">
    <source>
        <dbReference type="Proteomes" id="UP001218362"/>
    </source>
</evidence>
<proteinExistence type="predicted"/>
<name>A0AAJ5XB90_9SPHN</name>
<evidence type="ECO:0000313" key="1">
    <source>
        <dbReference type="EMBL" id="WEK48287.1"/>
    </source>
</evidence>
<accession>A0AAJ5XB90</accession>